<dbReference type="Proteomes" id="UP000078046">
    <property type="component" value="Unassembled WGS sequence"/>
</dbReference>
<comment type="caution">
    <text evidence="1">The sequence shown here is derived from an EMBL/GenBank/DDBJ whole genome shotgun (WGS) entry which is preliminary data.</text>
</comment>
<name>A0A177ASP7_9BILA</name>
<gene>
    <name evidence="1" type="ORF">A3Q56_08030</name>
</gene>
<evidence type="ECO:0000313" key="2">
    <source>
        <dbReference type="Proteomes" id="UP000078046"/>
    </source>
</evidence>
<proteinExistence type="predicted"/>
<sequence length="33" mass="3892">MSVKAFDYDHSIEKLAQYLKIETVQPNPKYGMF</sequence>
<evidence type="ECO:0000313" key="1">
    <source>
        <dbReference type="EMBL" id="OAF64264.1"/>
    </source>
</evidence>
<protein>
    <submittedName>
        <fullName evidence="1">Uncharacterized protein</fullName>
    </submittedName>
</protein>
<organism evidence="1 2">
    <name type="scientific">Intoshia linei</name>
    <dbReference type="NCBI Taxonomy" id="1819745"/>
    <lineage>
        <taxon>Eukaryota</taxon>
        <taxon>Metazoa</taxon>
        <taxon>Spiralia</taxon>
        <taxon>Lophotrochozoa</taxon>
        <taxon>Mesozoa</taxon>
        <taxon>Orthonectida</taxon>
        <taxon>Rhopaluridae</taxon>
        <taxon>Intoshia</taxon>
    </lineage>
</organism>
<reference evidence="1 2" key="1">
    <citation type="submission" date="2016-04" db="EMBL/GenBank/DDBJ databases">
        <title>The genome of Intoshia linei affirms orthonectids as highly simplified spiralians.</title>
        <authorList>
            <person name="Mikhailov K.V."/>
            <person name="Slusarev G.S."/>
            <person name="Nikitin M.A."/>
            <person name="Logacheva M.D."/>
            <person name="Penin A."/>
            <person name="Aleoshin V."/>
            <person name="Panchin Y.V."/>
        </authorList>
    </citation>
    <scope>NUCLEOTIDE SEQUENCE [LARGE SCALE GENOMIC DNA]</scope>
    <source>
        <strain evidence="1">Intl2013</strain>
        <tissue evidence="1">Whole animal</tissue>
    </source>
</reference>
<dbReference type="EMBL" id="LWCA01001977">
    <property type="protein sequence ID" value="OAF64264.1"/>
    <property type="molecule type" value="Genomic_DNA"/>
</dbReference>
<dbReference type="AlphaFoldDB" id="A0A177ASP7"/>
<keyword evidence="2" id="KW-1185">Reference proteome</keyword>
<accession>A0A177ASP7</accession>